<name>A0ABS1ETC6_9CLOT</name>
<keyword evidence="2" id="KW-1185">Reference proteome</keyword>
<dbReference type="RefSeq" id="WP_200272065.1">
    <property type="nucleotide sequence ID" value="NZ_JAENHN010000050.1"/>
</dbReference>
<comment type="caution">
    <text evidence="1">The sequence shown here is derived from an EMBL/GenBank/DDBJ whole genome shotgun (WGS) entry which is preliminary data.</text>
</comment>
<accession>A0ABS1ETC6</accession>
<sequence>MGENFDCTQFLTFDSILAENEVIKKLLSYENIGFKVILEKDIRNIKKEYFKNYRKQIFVELEYDDFIGEIDEWKDINDAPPKLISDFIKITKDIIRQEGITNLKIILASFADMGVTTNEVLNASVDKLEYSLFHISMSAPYNPVDNLIIEVENKSKLDEECK</sequence>
<organism evidence="1 2">
    <name type="scientific">Clostridium yunnanense</name>
    <dbReference type="NCBI Taxonomy" id="2800325"/>
    <lineage>
        <taxon>Bacteria</taxon>
        <taxon>Bacillati</taxon>
        <taxon>Bacillota</taxon>
        <taxon>Clostridia</taxon>
        <taxon>Eubacteriales</taxon>
        <taxon>Clostridiaceae</taxon>
        <taxon>Clostridium</taxon>
    </lineage>
</organism>
<dbReference type="EMBL" id="JAENHN010000050">
    <property type="protein sequence ID" value="MBK1812651.1"/>
    <property type="molecule type" value="Genomic_DNA"/>
</dbReference>
<proteinExistence type="predicted"/>
<dbReference type="Proteomes" id="UP000596739">
    <property type="component" value="Unassembled WGS sequence"/>
</dbReference>
<reference evidence="2" key="1">
    <citation type="submission" date="2021-01" db="EMBL/GenBank/DDBJ databases">
        <title>Genome public.</title>
        <authorList>
            <person name="Liu C."/>
            <person name="Sun Q."/>
        </authorList>
    </citation>
    <scope>NUCLEOTIDE SEQUENCE [LARGE SCALE GENOMIC DNA]</scope>
    <source>
        <strain evidence="2">YIM B02505</strain>
    </source>
</reference>
<evidence type="ECO:0000313" key="2">
    <source>
        <dbReference type="Proteomes" id="UP000596739"/>
    </source>
</evidence>
<gene>
    <name evidence="1" type="ORF">JHL18_18690</name>
</gene>
<protein>
    <submittedName>
        <fullName evidence="1">Uncharacterized protein</fullName>
    </submittedName>
</protein>
<evidence type="ECO:0000313" key="1">
    <source>
        <dbReference type="EMBL" id="MBK1812651.1"/>
    </source>
</evidence>